<dbReference type="Gene3D" id="3.30.450.40">
    <property type="match status" value="1"/>
</dbReference>
<evidence type="ECO:0000313" key="2">
    <source>
        <dbReference type="Proteomes" id="UP001562354"/>
    </source>
</evidence>
<gene>
    <name evidence="1" type="ORF">AAFC00_004968</name>
</gene>
<dbReference type="RefSeq" id="XP_069197120.1">
    <property type="nucleotide sequence ID" value="XM_069348584.1"/>
</dbReference>
<reference evidence="1 2" key="1">
    <citation type="submission" date="2024-07" db="EMBL/GenBank/DDBJ databases">
        <title>Draft sequence of the Neodothiora populina.</title>
        <authorList>
            <person name="Drown D.D."/>
            <person name="Schuette U.S."/>
            <person name="Buechlein A.B."/>
            <person name="Rusch D.R."/>
            <person name="Winton L.W."/>
            <person name="Adams G.A."/>
        </authorList>
    </citation>
    <scope>NUCLEOTIDE SEQUENCE [LARGE SCALE GENOMIC DNA]</scope>
    <source>
        <strain evidence="1 2">CPC 39397</strain>
    </source>
</reference>
<name>A0ABR3P446_9PEZI</name>
<evidence type="ECO:0000313" key="1">
    <source>
        <dbReference type="EMBL" id="KAL1297438.1"/>
    </source>
</evidence>
<dbReference type="GeneID" id="95978668"/>
<organism evidence="1 2">
    <name type="scientific">Neodothiora populina</name>
    <dbReference type="NCBI Taxonomy" id="2781224"/>
    <lineage>
        <taxon>Eukaryota</taxon>
        <taxon>Fungi</taxon>
        <taxon>Dikarya</taxon>
        <taxon>Ascomycota</taxon>
        <taxon>Pezizomycotina</taxon>
        <taxon>Dothideomycetes</taxon>
        <taxon>Dothideomycetidae</taxon>
        <taxon>Dothideales</taxon>
        <taxon>Dothioraceae</taxon>
        <taxon>Neodothiora</taxon>
    </lineage>
</organism>
<dbReference type="EMBL" id="JBFMKM010000016">
    <property type="protein sequence ID" value="KAL1297438.1"/>
    <property type="molecule type" value="Genomic_DNA"/>
</dbReference>
<dbReference type="InterPro" id="IPR029016">
    <property type="entry name" value="GAF-like_dom_sf"/>
</dbReference>
<sequence length="68" mass="7543">MVHADASNFDTNVSKKDAYAQVLEQARALFFEQRNWQSCKCSFPSLARPARSTCAIECGELGWILCAG</sequence>
<proteinExistence type="predicted"/>
<protein>
    <submittedName>
        <fullName evidence="1">Uncharacterized protein</fullName>
    </submittedName>
</protein>
<accession>A0ABR3P446</accession>
<dbReference type="Proteomes" id="UP001562354">
    <property type="component" value="Unassembled WGS sequence"/>
</dbReference>
<comment type="caution">
    <text evidence="1">The sequence shown here is derived from an EMBL/GenBank/DDBJ whole genome shotgun (WGS) entry which is preliminary data.</text>
</comment>
<keyword evidence="2" id="KW-1185">Reference proteome</keyword>